<proteinExistence type="predicted"/>
<reference evidence="1" key="1">
    <citation type="submission" date="2011-04" db="EMBL/GenBank/DDBJ databases">
        <title>Evolution of plant cell wall degrading machinery underlies the functional diversity of forest fungi.</title>
        <authorList>
            <consortium name="US DOE Joint Genome Institute (JGI-PGF)"/>
            <person name="Eastwood D.C."/>
            <person name="Floudas D."/>
            <person name="Binder M."/>
            <person name="Majcherczyk A."/>
            <person name="Schneider P."/>
            <person name="Aerts A."/>
            <person name="Asiegbu F.O."/>
            <person name="Baker S.E."/>
            <person name="Barry K."/>
            <person name="Bendiksby M."/>
            <person name="Blumentritt M."/>
            <person name="Coutinho P.M."/>
            <person name="Cullen D."/>
            <person name="Cullen D."/>
            <person name="Gathman A."/>
            <person name="Goodell B."/>
            <person name="Henrissat B."/>
            <person name="Ihrmark K."/>
            <person name="Kauserud H."/>
            <person name="Kohler A."/>
            <person name="LaButti K."/>
            <person name="Lapidus A."/>
            <person name="Lavin J.L."/>
            <person name="Lee Y.-H."/>
            <person name="Lindquist E."/>
            <person name="Lilly W."/>
            <person name="Lucas S."/>
            <person name="Morin E."/>
            <person name="Murat C."/>
            <person name="Oguiza J.A."/>
            <person name="Park J."/>
            <person name="Pisabarro A.G."/>
            <person name="Riley R."/>
            <person name="Rosling A."/>
            <person name="Salamov A."/>
            <person name="Schmidt O."/>
            <person name="Schmutz J."/>
            <person name="Skrede I."/>
            <person name="Stenlid J."/>
            <person name="Wiebenga A."/>
            <person name="Xie X."/>
            <person name="Kues U."/>
            <person name="Hibbett D.S."/>
            <person name="Hoffmeister D."/>
            <person name="Hogberg N."/>
            <person name="Martin F."/>
            <person name="Grigoriev I.V."/>
            <person name="Watkinson S.C."/>
        </authorList>
    </citation>
    <scope>NUCLEOTIDE SEQUENCE</scope>
    <source>
        <strain evidence="1">S7.9</strain>
    </source>
</reference>
<dbReference type="GeneID" id="18818233"/>
<dbReference type="KEGG" id="sla:SERLADRAFT_461499"/>
<organism>
    <name type="scientific">Serpula lacrymans var. lacrymans (strain S7.9)</name>
    <name type="common">Dry rot fungus</name>
    <dbReference type="NCBI Taxonomy" id="578457"/>
    <lineage>
        <taxon>Eukaryota</taxon>
        <taxon>Fungi</taxon>
        <taxon>Dikarya</taxon>
        <taxon>Basidiomycota</taxon>
        <taxon>Agaricomycotina</taxon>
        <taxon>Agaricomycetes</taxon>
        <taxon>Agaricomycetidae</taxon>
        <taxon>Boletales</taxon>
        <taxon>Coniophorineae</taxon>
        <taxon>Serpulaceae</taxon>
        <taxon>Serpula</taxon>
    </lineage>
</organism>
<name>F8NP93_SERL9</name>
<accession>F8NP93</accession>
<protein>
    <submittedName>
        <fullName evidence="1">Uncharacterized protein</fullName>
    </submittedName>
</protein>
<dbReference type="RefSeq" id="XP_007315749.1">
    <property type="nucleotide sequence ID" value="XM_007315687.1"/>
</dbReference>
<sequence length="66" mass="7809">MSFDVGGSRIDERLQRINVLPDEKRARKVGCNRSSRSKAIRDLDSMQYGCREKYRRRSCCHRYVAK</sequence>
<evidence type="ECO:0000313" key="1">
    <source>
        <dbReference type="EMBL" id="EGO27658.1"/>
    </source>
</evidence>
<dbReference type="EMBL" id="GL945431">
    <property type="protein sequence ID" value="EGO27658.1"/>
    <property type="molecule type" value="Genomic_DNA"/>
</dbReference>
<dbReference type="Proteomes" id="UP000008064">
    <property type="component" value="Unassembled WGS sequence"/>
</dbReference>
<dbReference type="HOGENOM" id="CLU_2832748_0_0_1"/>
<dbReference type="AlphaFoldDB" id="F8NP93"/>
<gene>
    <name evidence="1" type="ORF">SERLADRAFT_461499</name>
</gene>